<keyword evidence="2" id="KW-0805">Transcription regulation</keyword>
<name>A0A4U0WJT5_9PEZI</name>
<accession>A0A4U0WJT5</accession>
<comment type="caution">
    <text evidence="7">The sequence shown here is derived from an EMBL/GenBank/DDBJ whole genome shotgun (WGS) entry which is preliminary data.</text>
</comment>
<dbReference type="Pfam" id="PF00170">
    <property type="entry name" value="bZIP_1"/>
    <property type="match status" value="1"/>
</dbReference>
<evidence type="ECO:0000256" key="1">
    <source>
        <dbReference type="ARBA" id="ARBA00004123"/>
    </source>
</evidence>
<sequence>MNSSIDPTEMYAEAGMEARTPAFMPPTFQTNIAHARSDSVAEKFGQVTPPDSTPPNLGDRKTSTSSSQDSKVEKLTKSERARNAANQRHAKSKQIRQARETRGGSRSSDGAENGEEGVEVKKEKYREKNRVAAAKCRAKKKNSVDGLEGDYRTLNATHNFLTRELRELRDEFSALRTIALQHTSDTQGCRCAGLHEYNRRKASQVAYGLGGPMVMSPSDEISFSGQISSLSGGPLAEMFGQPQSFPPSSSNISFAPVTTQGSMAMTATSNDNQKSFSSYLNGSAELDGFQS</sequence>
<dbReference type="AlphaFoldDB" id="A0A4U0WJT5"/>
<evidence type="ECO:0000256" key="3">
    <source>
        <dbReference type="ARBA" id="ARBA00023163"/>
    </source>
</evidence>
<dbReference type="EMBL" id="NAJQ01001049">
    <property type="protein sequence ID" value="TKA62633.1"/>
    <property type="molecule type" value="Genomic_DNA"/>
</dbReference>
<dbReference type="SMART" id="SM00338">
    <property type="entry name" value="BRLZ"/>
    <property type="match status" value="1"/>
</dbReference>
<dbReference type="Gene3D" id="1.20.5.170">
    <property type="match status" value="1"/>
</dbReference>
<evidence type="ECO:0000313" key="7">
    <source>
        <dbReference type="EMBL" id="TKA62633.1"/>
    </source>
</evidence>
<proteinExistence type="predicted"/>
<dbReference type="GO" id="GO:0003700">
    <property type="term" value="F:DNA-binding transcription factor activity"/>
    <property type="evidence" value="ECO:0007669"/>
    <property type="project" value="InterPro"/>
</dbReference>
<evidence type="ECO:0000259" key="6">
    <source>
        <dbReference type="PROSITE" id="PS50217"/>
    </source>
</evidence>
<feature type="region of interest" description="Disordered" evidence="5">
    <location>
        <begin position="1"/>
        <end position="121"/>
    </location>
</feature>
<dbReference type="GO" id="GO:0005634">
    <property type="term" value="C:nucleus"/>
    <property type="evidence" value="ECO:0007669"/>
    <property type="project" value="UniProtKB-SubCell"/>
</dbReference>
<dbReference type="InterPro" id="IPR051027">
    <property type="entry name" value="bZIP_transcription_factors"/>
</dbReference>
<protein>
    <recommendedName>
        <fullName evidence="6">BZIP domain-containing protein</fullName>
    </recommendedName>
</protein>
<evidence type="ECO:0000256" key="4">
    <source>
        <dbReference type="ARBA" id="ARBA00023242"/>
    </source>
</evidence>
<keyword evidence="4" id="KW-0539">Nucleus</keyword>
<keyword evidence="3" id="KW-0804">Transcription</keyword>
<dbReference type="PANTHER" id="PTHR19304">
    <property type="entry name" value="CYCLIC-AMP RESPONSE ELEMENT BINDING PROTEIN"/>
    <property type="match status" value="1"/>
</dbReference>
<keyword evidence="8" id="KW-1185">Reference proteome</keyword>
<dbReference type="SUPFAM" id="SSF57959">
    <property type="entry name" value="Leucine zipper domain"/>
    <property type="match status" value="1"/>
</dbReference>
<feature type="domain" description="BZIP" evidence="6">
    <location>
        <begin position="119"/>
        <end position="182"/>
    </location>
</feature>
<evidence type="ECO:0000313" key="8">
    <source>
        <dbReference type="Proteomes" id="UP000309340"/>
    </source>
</evidence>
<dbReference type="Proteomes" id="UP000309340">
    <property type="component" value="Unassembled WGS sequence"/>
</dbReference>
<organism evidence="7 8">
    <name type="scientific">Friedmanniomyces simplex</name>
    <dbReference type="NCBI Taxonomy" id="329884"/>
    <lineage>
        <taxon>Eukaryota</taxon>
        <taxon>Fungi</taxon>
        <taxon>Dikarya</taxon>
        <taxon>Ascomycota</taxon>
        <taxon>Pezizomycotina</taxon>
        <taxon>Dothideomycetes</taxon>
        <taxon>Dothideomycetidae</taxon>
        <taxon>Mycosphaerellales</taxon>
        <taxon>Teratosphaeriaceae</taxon>
        <taxon>Friedmanniomyces</taxon>
    </lineage>
</organism>
<feature type="compositionally biased region" description="Basic and acidic residues" evidence="5">
    <location>
        <begin position="70"/>
        <end position="82"/>
    </location>
</feature>
<dbReference type="STRING" id="329884.A0A4U0WJT5"/>
<dbReference type="OrthoDB" id="295274at2759"/>
<evidence type="ECO:0000256" key="5">
    <source>
        <dbReference type="SAM" id="MobiDB-lite"/>
    </source>
</evidence>
<evidence type="ECO:0000256" key="2">
    <source>
        <dbReference type="ARBA" id="ARBA00023015"/>
    </source>
</evidence>
<gene>
    <name evidence="7" type="ORF">B0A55_10581</name>
</gene>
<dbReference type="PROSITE" id="PS50217">
    <property type="entry name" value="BZIP"/>
    <property type="match status" value="1"/>
</dbReference>
<dbReference type="InterPro" id="IPR046347">
    <property type="entry name" value="bZIP_sf"/>
</dbReference>
<dbReference type="PROSITE" id="PS00036">
    <property type="entry name" value="BZIP_BASIC"/>
    <property type="match status" value="1"/>
</dbReference>
<reference evidence="7 8" key="1">
    <citation type="submission" date="2017-03" db="EMBL/GenBank/DDBJ databases">
        <title>Genomes of endolithic fungi from Antarctica.</title>
        <authorList>
            <person name="Coleine C."/>
            <person name="Masonjones S."/>
            <person name="Stajich J.E."/>
        </authorList>
    </citation>
    <scope>NUCLEOTIDE SEQUENCE [LARGE SCALE GENOMIC DNA]</scope>
    <source>
        <strain evidence="7 8">CCFEE 5184</strain>
    </source>
</reference>
<comment type="subcellular location">
    <subcellularLocation>
        <location evidence="1">Nucleus</location>
    </subcellularLocation>
</comment>
<dbReference type="InterPro" id="IPR004827">
    <property type="entry name" value="bZIP"/>
</dbReference>